<gene>
    <name evidence="3" type="ORF">EHV10_12235</name>
</gene>
<evidence type="ECO:0000256" key="1">
    <source>
        <dbReference type="RuleBase" id="RU362001"/>
    </source>
</evidence>
<evidence type="ECO:0000313" key="4">
    <source>
        <dbReference type="Proteomes" id="UP000272490"/>
    </source>
</evidence>
<keyword evidence="4" id="KW-1185">Reference proteome</keyword>
<comment type="similarity">
    <text evidence="1">Belongs to the WXG100 family.</text>
</comment>
<dbReference type="Gene3D" id="1.10.287.1060">
    <property type="entry name" value="ESAT-6-like"/>
    <property type="match status" value="1"/>
</dbReference>
<dbReference type="InterPro" id="IPR010310">
    <property type="entry name" value="T7SS_ESAT-6-like"/>
</dbReference>
<dbReference type="Proteomes" id="UP000272490">
    <property type="component" value="Unassembled WGS sequence"/>
</dbReference>
<dbReference type="Pfam" id="PF06013">
    <property type="entry name" value="WXG100"/>
    <property type="match status" value="1"/>
</dbReference>
<organism evidence="3 4">
    <name type="scientific">Lachnoanaerobaculum gingivalis</name>
    <dbReference type="NCBI Taxonomy" id="2490855"/>
    <lineage>
        <taxon>Bacteria</taxon>
        <taxon>Bacillati</taxon>
        <taxon>Bacillota</taxon>
        <taxon>Clostridia</taxon>
        <taxon>Lachnospirales</taxon>
        <taxon>Lachnospiraceae</taxon>
        <taxon>Lachnoanaerobaculum</taxon>
    </lineage>
</organism>
<dbReference type="RefSeq" id="WP_128674889.1">
    <property type="nucleotide sequence ID" value="NZ_CAUQHB010000029.1"/>
</dbReference>
<protein>
    <recommendedName>
        <fullName evidence="1">ESAT-6-like protein</fullName>
    </recommendedName>
</protein>
<dbReference type="SUPFAM" id="SSF140453">
    <property type="entry name" value="EsxAB dimer-like"/>
    <property type="match status" value="1"/>
</dbReference>
<dbReference type="NCBIfam" id="TIGR03930">
    <property type="entry name" value="WXG100_ESAT6"/>
    <property type="match status" value="1"/>
</dbReference>
<accession>A0A3P3QVG5</accession>
<reference evidence="3 4" key="1">
    <citation type="submission" date="2018-11" db="EMBL/GenBank/DDBJ databases">
        <title>Genome sequencing of Lachnoanaerobaculum sp. KCOM 2030 (= ChDC B114).</title>
        <authorList>
            <person name="Kook J.-K."/>
            <person name="Park S.-N."/>
            <person name="Lim Y.K."/>
        </authorList>
    </citation>
    <scope>NUCLEOTIDE SEQUENCE [LARGE SCALE GENOMIC DNA]</scope>
    <source>
        <strain evidence="3 4">KCOM 2030</strain>
    </source>
</reference>
<evidence type="ECO:0000313" key="3">
    <source>
        <dbReference type="EMBL" id="RRJ24549.1"/>
    </source>
</evidence>
<dbReference type="OrthoDB" id="2083166at2"/>
<keyword evidence="2" id="KW-0175">Coiled coil</keyword>
<comment type="caution">
    <text evidence="3">The sequence shown here is derived from an EMBL/GenBank/DDBJ whole genome shotgun (WGS) entry which is preliminary data.</text>
</comment>
<feature type="coiled-coil region" evidence="2">
    <location>
        <begin position="70"/>
        <end position="97"/>
    </location>
</feature>
<evidence type="ECO:0000256" key="2">
    <source>
        <dbReference type="SAM" id="Coils"/>
    </source>
</evidence>
<proteinExistence type="inferred from homology"/>
<name>A0A3P3QVG5_9FIRM</name>
<sequence>MDGNILVTPGELTKNAAEFTSAGNNMYQIANNMLQTAQSLSGIWSGEAANTYMNNFKRFQGSFDKLKRIIDKHSEALTELANLYQQAEQQNVEAASDFRNVLE</sequence>
<dbReference type="AlphaFoldDB" id="A0A3P3QVG5"/>
<dbReference type="InterPro" id="IPR036689">
    <property type="entry name" value="ESAT-6-like_sf"/>
</dbReference>
<dbReference type="EMBL" id="RRCO01000006">
    <property type="protein sequence ID" value="RRJ24549.1"/>
    <property type="molecule type" value="Genomic_DNA"/>
</dbReference>